<dbReference type="Pfam" id="PF17181">
    <property type="entry name" value="EPF"/>
    <property type="match status" value="1"/>
</dbReference>
<evidence type="ECO:0000256" key="4">
    <source>
        <dbReference type="ARBA" id="ARBA00022525"/>
    </source>
</evidence>
<evidence type="ECO:0000256" key="5">
    <source>
        <dbReference type="ARBA" id="ARBA00022729"/>
    </source>
</evidence>
<dbReference type="PANTHER" id="PTHR33109:SF7">
    <property type="entry name" value="EPIDERMAL PATTERNING FACTOR-LIKE PROTEIN 2"/>
    <property type="match status" value="1"/>
</dbReference>
<dbReference type="EMBL" id="CM000844">
    <property type="protein sequence ID" value="KRH28310.1"/>
    <property type="molecule type" value="Genomic_DNA"/>
</dbReference>
<proteinExistence type="inferred from homology"/>
<dbReference type="PANTHER" id="PTHR33109">
    <property type="entry name" value="EPIDERMAL PATTERNING FACTOR-LIKE PROTEIN 4"/>
    <property type="match status" value="1"/>
</dbReference>
<sequence length="237" mass="26454">MSFSGRFPLTSGEIGGFLLFQCSTCLIYHLFVVLTSQVVNSNANASPLHCSNYYIIFGFLFLDRGSSTEGEVFPFSGFLLFLPLCIFSHLSFYVPSLQHEKSLILSEMGRDHHHVVCGQRLSFLSISLCFLIISSWTQKGLVTEGRKTPKQNGFYQAVHDDKAMVRAQIGSRPPRCERRCRSCGHCEAIQVPTNPQAQNGKINSSTVSTIVFTMGEGSSNYKPMSWKCKCGNRIFNP</sequence>
<evidence type="ECO:0000256" key="2">
    <source>
        <dbReference type="ARBA" id="ARBA00008127"/>
    </source>
</evidence>
<keyword evidence="5" id="KW-0732">Signal</keyword>
<comment type="subcellular location">
    <subcellularLocation>
        <location evidence="1 7">Secreted</location>
    </subcellularLocation>
</comment>
<dbReference type="Proteomes" id="UP000008827">
    <property type="component" value="Chromosome 11"/>
</dbReference>
<reference evidence="10" key="2">
    <citation type="submission" date="2018-02" db="UniProtKB">
        <authorList>
            <consortium name="EnsemblPlants"/>
        </authorList>
    </citation>
    <scope>IDENTIFICATION</scope>
    <source>
        <strain evidence="10">Williams 82</strain>
    </source>
</reference>
<keyword evidence="4 7" id="KW-0964">Secreted</keyword>
<keyword evidence="6" id="KW-1015">Disulfide bond</keyword>
<keyword evidence="8" id="KW-0812">Transmembrane</keyword>
<protein>
    <recommendedName>
        <fullName evidence="7">Epidermal patterning factor-like protein</fullName>
    </recommendedName>
</protein>
<reference evidence="9 10" key="1">
    <citation type="journal article" date="2010" name="Nature">
        <title>Genome sequence of the palaeopolyploid soybean.</title>
        <authorList>
            <person name="Schmutz J."/>
            <person name="Cannon S.B."/>
            <person name="Schlueter J."/>
            <person name="Ma J."/>
            <person name="Mitros T."/>
            <person name="Nelson W."/>
            <person name="Hyten D.L."/>
            <person name="Song Q."/>
            <person name="Thelen J.J."/>
            <person name="Cheng J."/>
            <person name="Xu D."/>
            <person name="Hellsten U."/>
            <person name="May G.D."/>
            <person name="Yu Y."/>
            <person name="Sakurai T."/>
            <person name="Umezawa T."/>
            <person name="Bhattacharyya M.K."/>
            <person name="Sandhu D."/>
            <person name="Valliyodan B."/>
            <person name="Lindquist E."/>
            <person name="Peto M."/>
            <person name="Grant D."/>
            <person name="Shu S."/>
            <person name="Goodstein D."/>
            <person name="Barry K."/>
            <person name="Futrell-Griggs M."/>
            <person name="Abernathy B."/>
            <person name="Du J."/>
            <person name="Tian Z."/>
            <person name="Zhu L."/>
            <person name="Gill N."/>
            <person name="Joshi T."/>
            <person name="Libault M."/>
            <person name="Sethuraman A."/>
            <person name="Zhang X.-C."/>
            <person name="Shinozaki K."/>
            <person name="Nguyen H.T."/>
            <person name="Wing R.A."/>
            <person name="Cregan P."/>
            <person name="Specht J."/>
            <person name="Grimwood J."/>
            <person name="Rokhsar D."/>
            <person name="Stacey G."/>
            <person name="Shoemaker R.C."/>
            <person name="Jackson S.A."/>
        </authorList>
    </citation>
    <scope>NUCLEOTIDE SEQUENCE</scope>
    <source>
        <strain evidence="10">cv. Williams 82</strain>
        <tissue evidence="9">Callus</tissue>
    </source>
</reference>
<keyword evidence="3 7" id="KW-0217">Developmental protein</keyword>
<name>A0A0R0HC49_SOYBN</name>
<evidence type="ECO:0000313" key="10">
    <source>
        <dbReference type="EnsemblPlants" id="KRH28310"/>
    </source>
</evidence>
<keyword evidence="8" id="KW-0472">Membrane</keyword>
<reference evidence="9" key="3">
    <citation type="submission" date="2018-07" db="EMBL/GenBank/DDBJ databases">
        <title>WGS assembly of Glycine max.</title>
        <authorList>
            <person name="Schmutz J."/>
            <person name="Cannon S."/>
            <person name="Schlueter J."/>
            <person name="Ma J."/>
            <person name="Mitros T."/>
            <person name="Nelson W."/>
            <person name="Hyten D."/>
            <person name="Song Q."/>
            <person name="Thelen J."/>
            <person name="Cheng J."/>
            <person name="Xu D."/>
            <person name="Hellsten U."/>
            <person name="May G."/>
            <person name="Yu Y."/>
            <person name="Sakurai T."/>
            <person name="Umezawa T."/>
            <person name="Bhattacharyya M."/>
            <person name="Sandhu D."/>
            <person name="Valliyodan B."/>
            <person name="Lindquist E."/>
            <person name="Peto M."/>
            <person name="Grant D."/>
            <person name="Shu S."/>
            <person name="Goodstein D."/>
            <person name="Barry K."/>
            <person name="Futrell-Griggs M."/>
            <person name="Abernathy B."/>
            <person name="Du J."/>
            <person name="Tian Z."/>
            <person name="Zhu L."/>
            <person name="Gill N."/>
            <person name="Joshi T."/>
            <person name="Libault M."/>
            <person name="Sethuraman A."/>
            <person name="Zhang X."/>
            <person name="Shinozaki K."/>
            <person name="Nguyen H."/>
            <person name="Wing R."/>
            <person name="Cregan P."/>
            <person name="Specht J."/>
            <person name="Grimwood J."/>
            <person name="Rokhsar D."/>
            <person name="Stacey G."/>
            <person name="Shoemaker R."/>
            <person name="Jackson S."/>
        </authorList>
    </citation>
    <scope>NUCLEOTIDE SEQUENCE</scope>
    <source>
        <tissue evidence="9">Callus</tissue>
    </source>
</reference>
<evidence type="ECO:0000256" key="7">
    <source>
        <dbReference type="RuleBase" id="RU367102"/>
    </source>
</evidence>
<dbReference type="EnsemblPlants" id="KRH28310">
    <property type="protein sequence ID" value="KRH28310"/>
    <property type="gene ID" value="GLYMA_11G044700"/>
</dbReference>
<evidence type="ECO:0000256" key="1">
    <source>
        <dbReference type="ARBA" id="ARBA00004613"/>
    </source>
</evidence>
<dbReference type="InterPro" id="IPR039455">
    <property type="entry name" value="EPFL"/>
</dbReference>
<keyword evidence="8" id="KW-1133">Transmembrane helix</keyword>
<keyword evidence="11" id="KW-1185">Reference proteome</keyword>
<comment type="function">
    <text evidence="7">Controls stomatal patterning.</text>
</comment>
<dbReference type="SMR" id="A0A0R0HC49"/>
<dbReference type="GO" id="GO:0010052">
    <property type="term" value="P:guard cell differentiation"/>
    <property type="evidence" value="ECO:0000318"/>
    <property type="project" value="GO_Central"/>
</dbReference>
<dbReference type="Gramene" id="KRH28310">
    <property type="protein sequence ID" value="KRH28310"/>
    <property type="gene ID" value="GLYMA_11G044700"/>
</dbReference>
<dbReference type="GO" id="GO:0005576">
    <property type="term" value="C:extracellular region"/>
    <property type="evidence" value="ECO:0007669"/>
    <property type="project" value="UniProtKB-SubCell"/>
</dbReference>
<evidence type="ECO:0000313" key="11">
    <source>
        <dbReference type="Proteomes" id="UP000008827"/>
    </source>
</evidence>
<feature type="transmembrane region" description="Helical" evidence="8">
    <location>
        <begin position="12"/>
        <end position="31"/>
    </location>
</feature>
<organism evidence="9">
    <name type="scientific">Glycine max</name>
    <name type="common">Soybean</name>
    <name type="synonym">Glycine hispida</name>
    <dbReference type="NCBI Taxonomy" id="3847"/>
    <lineage>
        <taxon>Eukaryota</taxon>
        <taxon>Viridiplantae</taxon>
        <taxon>Streptophyta</taxon>
        <taxon>Embryophyta</taxon>
        <taxon>Tracheophyta</taxon>
        <taxon>Spermatophyta</taxon>
        <taxon>Magnoliopsida</taxon>
        <taxon>eudicotyledons</taxon>
        <taxon>Gunneridae</taxon>
        <taxon>Pentapetalae</taxon>
        <taxon>rosids</taxon>
        <taxon>fabids</taxon>
        <taxon>Fabales</taxon>
        <taxon>Fabaceae</taxon>
        <taxon>Papilionoideae</taxon>
        <taxon>50 kb inversion clade</taxon>
        <taxon>NPAAA clade</taxon>
        <taxon>indigoferoid/millettioid clade</taxon>
        <taxon>Phaseoleae</taxon>
        <taxon>Glycine</taxon>
        <taxon>Glycine subgen. Soja</taxon>
    </lineage>
</organism>
<evidence type="ECO:0000256" key="3">
    <source>
        <dbReference type="ARBA" id="ARBA00022473"/>
    </source>
</evidence>
<evidence type="ECO:0000256" key="8">
    <source>
        <dbReference type="SAM" id="Phobius"/>
    </source>
</evidence>
<dbReference type="AlphaFoldDB" id="A0A0R0HC49"/>
<feature type="transmembrane region" description="Helical" evidence="8">
    <location>
        <begin position="72"/>
        <end position="94"/>
    </location>
</feature>
<comment type="similarity">
    <text evidence="2 7">Belongs to the plant cysteine rich small secretory peptide family. Epidermal patterning factor subfamily.</text>
</comment>
<accession>A0A0R0HC49</accession>
<evidence type="ECO:0000256" key="6">
    <source>
        <dbReference type="ARBA" id="ARBA00023157"/>
    </source>
</evidence>
<dbReference type="ExpressionAtlas" id="A0A0R0HC49">
    <property type="expression patterns" value="baseline and differential"/>
</dbReference>
<gene>
    <name evidence="10" type="primary">LOC100790919</name>
    <name evidence="9" type="ORF">GLYMA_11G044700</name>
</gene>
<evidence type="ECO:0000313" key="9">
    <source>
        <dbReference type="EMBL" id="KRH28310.1"/>
    </source>
</evidence>